<dbReference type="InterPro" id="IPR002524">
    <property type="entry name" value="Cation_efflux"/>
</dbReference>
<dbReference type="InterPro" id="IPR027470">
    <property type="entry name" value="Cation_efflux_CTD"/>
</dbReference>
<reference evidence="10 11" key="1">
    <citation type="submission" date="2019-08" db="EMBL/GenBank/DDBJ databases">
        <title>Deep-cultivation of Planctomycetes and their phenomic and genomic characterization uncovers novel biology.</title>
        <authorList>
            <person name="Wiegand S."/>
            <person name="Jogler M."/>
            <person name="Boedeker C."/>
            <person name="Pinto D."/>
            <person name="Vollmers J."/>
            <person name="Rivas-Marin E."/>
            <person name="Kohn T."/>
            <person name="Peeters S.H."/>
            <person name="Heuer A."/>
            <person name="Rast P."/>
            <person name="Oberbeckmann S."/>
            <person name="Bunk B."/>
            <person name="Jeske O."/>
            <person name="Meyerdierks A."/>
            <person name="Storesund J.E."/>
            <person name="Kallscheuer N."/>
            <person name="Luecker S."/>
            <person name="Lage O.M."/>
            <person name="Pohl T."/>
            <person name="Merkel B.J."/>
            <person name="Hornburger P."/>
            <person name="Mueller R.-W."/>
            <person name="Bruemmer F."/>
            <person name="Labrenz M."/>
            <person name="Spormann A.M."/>
            <person name="Op den Camp H."/>
            <person name="Overmann J."/>
            <person name="Amann R."/>
            <person name="Jetten M.S.M."/>
            <person name="Mascher T."/>
            <person name="Medema M.H."/>
            <person name="Devos D.P."/>
            <person name="Kaster A.-K."/>
            <person name="Ovreas L."/>
            <person name="Rohde M."/>
            <person name="Galperin M.Y."/>
            <person name="Jogler C."/>
        </authorList>
    </citation>
    <scope>NUCLEOTIDE SEQUENCE [LARGE SCALE GENOMIC DNA]</scope>
    <source>
        <strain evidence="10 11">UC8</strain>
    </source>
</reference>
<feature type="transmembrane region" description="Helical" evidence="7">
    <location>
        <begin position="188"/>
        <end position="210"/>
    </location>
</feature>
<dbReference type="RefSeq" id="WP_068132795.1">
    <property type="nucleotide sequence ID" value="NZ_CP042914.1"/>
</dbReference>
<evidence type="ECO:0000256" key="1">
    <source>
        <dbReference type="ARBA" id="ARBA00004141"/>
    </source>
</evidence>
<dbReference type="FunFam" id="1.20.1510.10:FF:000006">
    <property type="entry name" value="Divalent cation efflux transporter"/>
    <property type="match status" value="1"/>
</dbReference>
<evidence type="ECO:0000259" key="8">
    <source>
        <dbReference type="Pfam" id="PF01545"/>
    </source>
</evidence>
<dbReference type="Proteomes" id="UP000325286">
    <property type="component" value="Chromosome"/>
</dbReference>
<dbReference type="InterPro" id="IPR050291">
    <property type="entry name" value="CDF_Transporter"/>
</dbReference>
<evidence type="ECO:0000256" key="3">
    <source>
        <dbReference type="ARBA" id="ARBA00022448"/>
    </source>
</evidence>
<evidence type="ECO:0000313" key="10">
    <source>
        <dbReference type="EMBL" id="QEG42868.1"/>
    </source>
</evidence>
<dbReference type="SUPFAM" id="SSF160240">
    <property type="entry name" value="Cation efflux protein cytoplasmic domain-like"/>
    <property type="match status" value="1"/>
</dbReference>
<dbReference type="KEGG" id="rul:UC8_49100"/>
<name>A0A5B9QV02_9BACT</name>
<keyword evidence="4 7" id="KW-0812">Transmembrane</keyword>
<dbReference type="Gene3D" id="1.20.1510.10">
    <property type="entry name" value="Cation efflux protein transmembrane domain"/>
    <property type="match status" value="1"/>
</dbReference>
<dbReference type="EMBL" id="CP042914">
    <property type="protein sequence ID" value="QEG42868.1"/>
    <property type="molecule type" value="Genomic_DNA"/>
</dbReference>
<keyword evidence="11" id="KW-1185">Reference proteome</keyword>
<evidence type="ECO:0000256" key="4">
    <source>
        <dbReference type="ARBA" id="ARBA00022692"/>
    </source>
</evidence>
<feature type="domain" description="Cation efflux protein cytoplasmic" evidence="9">
    <location>
        <begin position="228"/>
        <end position="299"/>
    </location>
</feature>
<dbReference type="GO" id="GO:0016020">
    <property type="term" value="C:membrane"/>
    <property type="evidence" value="ECO:0007669"/>
    <property type="project" value="UniProtKB-SubCell"/>
</dbReference>
<evidence type="ECO:0000313" key="11">
    <source>
        <dbReference type="Proteomes" id="UP000325286"/>
    </source>
</evidence>
<comment type="subcellular location">
    <subcellularLocation>
        <location evidence="1">Membrane</location>
        <topology evidence="1">Multi-pass membrane protein</topology>
    </subcellularLocation>
</comment>
<keyword evidence="6 7" id="KW-0472">Membrane</keyword>
<dbReference type="PANTHER" id="PTHR43840">
    <property type="entry name" value="MITOCHONDRIAL METAL TRANSPORTER 1-RELATED"/>
    <property type="match status" value="1"/>
</dbReference>
<dbReference type="InterPro" id="IPR027469">
    <property type="entry name" value="Cation_efflux_TMD_sf"/>
</dbReference>
<dbReference type="InterPro" id="IPR058533">
    <property type="entry name" value="Cation_efflux_TM"/>
</dbReference>
<dbReference type="AlphaFoldDB" id="A0A5B9QV02"/>
<sequence>MNLPTNPPPTRQRVYRDANRAAGWGLGANLLLAVVKLGGGALTGSAALIADAFNSLGDIASAWALRGALHVAQQDEDEEHPYGHSKAESIAGLSIALLVTFSAAMLAMETFRRLGVVTHPPPILAALVALFCAGIKEGLYQYTRRISQQLDSTSLQAIAWDHRSDALASGAIAAALFLAPHAGPAAAYIDQLAAIVVCLFLIGIGFRLFARTAGELMDQQAGETLTISVRETAGEIAGVADVEKLRVRKSGLEFFAEIHVQVDGQMTVSEGHRIGHLVKDAIMEKHPRVRDVHVHIEPHDETP</sequence>
<dbReference type="GO" id="GO:0008324">
    <property type="term" value="F:monoatomic cation transmembrane transporter activity"/>
    <property type="evidence" value="ECO:0007669"/>
    <property type="project" value="InterPro"/>
</dbReference>
<dbReference type="Pfam" id="PF01545">
    <property type="entry name" value="Cation_efflux"/>
    <property type="match status" value="1"/>
</dbReference>
<evidence type="ECO:0000256" key="6">
    <source>
        <dbReference type="ARBA" id="ARBA00023136"/>
    </source>
</evidence>
<dbReference type="PANTHER" id="PTHR43840:SF15">
    <property type="entry name" value="MITOCHONDRIAL METAL TRANSPORTER 1-RELATED"/>
    <property type="match status" value="1"/>
</dbReference>
<dbReference type="Gene3D" id="3.30.70.1350">
    <property type="entry name" value="Cation efflux protein, cytoplasmic domain"/>
    <property type="match status" value="1"/>
</dbReference>
<dbReference type="SUPFAM" id="SSF161111">
    <property type="entry name" value="Cation efflux protein transmembrane domain-like"/>
    <property type="match status" value="1"/>
</dbReference>
<evidence type="ECO:0000256" key="2">
    <source>
        <dbReference type="ARBA" id="ARBA00008114"/>
    </source>
</evidence>
<comment type="similarity">
    <text evidence="2">Belongs to the cation diffusion facilitator (CDF) transporter (TC 2.A.4) family.</text>
</comment>
<accession>A0A5B9QV02</accession>
<proteinExistence type="inferred from homology"/>
<gene>
    <name evidence="10" type="primary">fieF</name>
    <name evidence="10" type="ORF">UC8_49100</name>
</gene>
<keyword evidence="5 7" id="KW-1133">Transmembrane helix</keyword>
<feature type="domain" description="Cation efflux protein transmembrane" evidence="8">
    <location>
        <begin position="26"/>
        <end position="217"/>
    </location>
</feature>
<feature type="transmembrane region" description="Helical" evidence="7">
    <location>
        <begin position="123"/>
        <end position="143"/>
    </location>
</feature>
<dbReference type="Pfam" id="PF16916">
    <property type="entry name" value="ZT_dimer"/>
    <property type="match status" value="1"/>
</dbReference>
<keyword evidence="3" id="KW-0813">Transport</keyword>
<dbReference type="InterPro" id="IPR036837">
    <property type="entry name" value="Cation_efflux_CTD_sf"/>
</dbReference>
<organism evidence="10 11">
    <name type="scientific">Roseimaritima ulvae</name>
    <dbReference type="NCBI Taxonomy" id="980254"/>
    <lineage>
        <taxon>Bacteria</taxon>
        <taxon>Pseudomonadati</taxon>
        <taxon>Planctomycetota</taxon>
        <taxon>Planctomycetia</taxon>
        <taxon>Pirellulales</taxon>
        <taxon>Pirellulaceae</taxon>
        <taxon>Roseimaritima</taxon>
    </lineage>
</organism>
<dbReference type="NCBIfam" id="TIGR01297">
    <property type="entry name" value="CDF"/>
    <property type="match status" value="1"/>
</dbReference>
<protein>
    <submittedName>
        <fullName evidence="10">Ferrous-iron efflux pump FieF</fullName>
    </submittedName>
</protein>
<evidence type="ECO:0000256" key="7">
    <source>
        <dbReference type="SAM" id="Phobius"/>
    </source>
</evidence>
<feature type="transmembrane region" description="Helical" evidence="7">
    <location>
        <begin position="90"/>
        <end position="111"/>
    </location>
</feature>
<evidence type="ECO:0000259" key="9">
    <source>
        <dbReference type="Pfam" id="PF16916"/>
    </source>
</evidence>
<dbReference type="OrthoDB" id="9806522at2"/>
<evidence type="ECO:0000256" key="5">
    <source>
        <dbReference type="ARBA" id="ARBA00022989"/>
    </source>
</evidence>